<gene>
    <name evidence="2" type="ORF">ACFQ2C_14555</name>
</gene>
<dbReference type="InterPro" id="IPR011256">
    <property type="entry name" value="Reg_factor_effector_dom_sf"/>
</dbReference>
<keyword evidence="3" id="KW-1185">Reference proteome</keyword>
<evidence type="ECO:0000313" key="2">
    <source>
        <dbReference type="EMBL" id="MFD1166826.1"/>
    </source>
</evidence>
<feature type="domain" description="AraC effector-binding" evidence="1">
    <location>
        <begin position="1"/>
        <end position="151"/>
    </location>
</feature>
<dbReference type="Proteomes" id="UP001597205">
    <property type="component" value="Unassembled WGS sequence"/>
</dbReference>
<reference evidence="3" key="1">
    <citation type="journal article" date="2019" name="Int. J. Syst. Evol. Microbiol.">
        <title>The Global Catalogue of Microorganisms (GCM) 10K type strain sequencing project: providing services to taxonomists for standard genome sequencing and annotation.</title>
        <authorList>
            <consortium name="The Broad Institute Genomics Platform"/>
            <consortium name="The Broad Institute Genome Sequencing Center for Infectious Disease"/>
            <person name="Wu L."/>
            <person name="Ma J."/>
        </authorList>
    </citation>
    <scope>NUCLEOTIDE SEQUENCE [LARGE SCALE GENOMIC DNA]</scope>
    <source>
        <strain evidence="3">CCUG 52468</strain>
    </source>
</reference>
<evidence type="ECO:0000259" key="1">
    <source>
        <dbReference type="SMART" id="SM00871"/>
    </source>
</evidence>
<organism evidence="2 3">
    <name type="scientific">Sphingobacterium daejeonense</name>
    <dbReference type="NCBI Taxonomy" id="371142"/>
    <lineage>
        <taxon>Bacteria</taxon>
        <taxon>Pseudomonadati</taxon>
        <taxon>Bacteroidota</taxon>
        <taxon>Sphingobacteriia</taxon>
        <taxon>Sphingobacteriales</taxon>
        <taxon>Sphingobacteriaceae</taxon>
        <taxon>Sphingobacterium</taxon>
    </lineage>
</organism>
<protein>
    <submittedName>
        <fullName evidence="2">GyrI-like domain-containing protein</fullName>
    </submittedName>
</protein>
<dbReference type="PANTHER" id="PTHR36444">
    <property type="entry name" value="TRANSCRIPTIONAL REGULATOR PROTEIN YOBU-RELATED"/>
    <property type="match status" value="1"/>
</dbReference>
<sequence>MKELIESFNVIGISVKTCNTDGSAAKDIPALWEKFAGERLDEKIPNRMDDAVYCIYTDYEGDFQHPYVTILGCKVSSIDEVPEGMISKIIPTSKYEKIKLEGNISGDAIYDAWTKIWASDLNRSYSADFEVYSAEQCQSENPSVDIYVSVK</sequence>
<name>A0ABW3RNT7_9SPHI</name>
<accession>A0ABW3RNT7</accession>
<evidence type="ECO:0000313" key="3">
    <source>
        <dbReference type="Proteomes" id="UP001597205"/>
    </source>
</evidence>
<dbReference type="SUPFAM" id="SSF55136">
    <property type="entry name" value="Probable bacterial effector-binding domain"/>
    <property type="match status" value="1"/>
</dbReference>
<dbReference type="RefSeq" id="WP_380897775.1">
    <property type="nucleotide sequence ID" value="NZ_JBHTKY010000024.1"/>
</dbReference>
<dbReference type="Pfam" id="PF14526">
    <property type="entry name" value="Cass2"/>
    <property type="match status" value="1"/>
</dbReference>
<dbReference type="InterPro" id="IPR029441">
    <property type="entry name" value="Cass2"/>
</dbReference>
<comment type="caution">
    <text evidence="2">The sequence shown here is derived from an EMBL/GenBank/DDBJ whole genome shotgun (WGS) entry which is preliminary data.</text>
</comment>
<dbReference type="InterPro" id="IPR010499">
    <property type="entry name" value="AraC_E-bd"/>
</dbReference>
<dbReference type="SMART" id="SM00871">
    <property type="entry name" value="AraC_E_bind"/>
    <property type="match status" value="1"/>
</dbReference>
<dbReference type="InterPro" id="IPR053182">
    <property type="entry name" value="YobU-like_regulator"/>
</dbReference>
<proteinExistence type="predicted"/>
<dbReference type="EMBL" id="JBHTKY010000024">
    <property type="protein sequence ID" value="MFD1166826.1"/>
    <property type="molecule type" value="Genomic_DNA"/>
</dbReference>
<dbReference type="Gene3D" id="3.20.80.10">
    <property type="entry name" value="Regulatory factor, effector binding domain"/>
    <property type="match status" value="1"/>
</dbReference>
<dbReference type="PANTHER" id="PTHR36444:SF2">
    <property type="entry name" value="TRANSCRIPTIONAL REGULATOR PROTEIN YOBU-RELATED"/>
    <property type="match status" value="1"/>
</dbReference>